<dbReference type="Proteomes" id="UP000821865">
    <property type="component" value="Chromosome 6"/>
</dbReference>
<protein>
    <submittedName>
        <fullName evidence="1">Uncharacterized protein</fullName>
    </submittedName>
</protein>
<name>A0ACB8CKM0_DERSI</name>
<dbReference type="EMBL" id="CM023475">
    <property type="protein sequence ID" value="KAH7945375.1"/>
    <property type="molecule type" value="Genomic_DNA"/>
</dbReference>
<comment type="caution">
    <text evidence="1">The sequence shown here is derived from an EMBL/GenBank/DDBJ whole genome shotgun (WGS) entry which is preliminary data.</text>
</comment>
<organism evidence="1 2">
    <name type="scientific">Dermacentor silvarum</name>
    <name type="common">Tick</name>
    <dbReference type="NCBI Taxonomy" id="543639"/>
    <lineage>
        <taxon>Eukaryota</taxon>
        <taxon>Metazoa</taxon>
        <taxon>Ecdysozoa</taxon>
        <taxon>Arthropoda</taxon>
        <taxon>Chelicerata</taxon>
        <taxon>Arachnida</taxon>
        <taxon>Acari</taxon>
        <taxon>Parasitiformes</taxon>
        <taxon>Ixodida</taxon>
        <taxon>Ixodoidea</taxon>
        <taxon>Ixodidae</taxon>
        <taxon>Rhipicephalinae</taxon>
        <taxon>Dermacentor</taxon>
    </lineage>
</organism>
<sequence length="661" mass="72501">MVVPPFCHFTGLLAPTSCGNAGFCRRLRRERPCVPSVRRTRRAYSAERAGTLPSFAHVMPYTAEGETIAPAVLQGAEWKKIVSKRHEEFYQRERREAAERRALNALLQPTDSSSSPADKAHNNGKYVIRRKKTTETQKRPPIPRLPRDDRKIVVRPRNLNLRTIPPGTLLTTVCAQLNLPMPVIRNEDQLRMNPDERAQLYLNLSGIRINDADHPVMAYLLAPDNAIRGVIYRALGDESAEEIIELCTIENPKLQILSARADVRIGFKACGGSGDCKAGDGSLSGEQCVPSSIYYICSTGTVPCVDRERGVIRRGVPKVKARRAILIKTKEPAAKKPAVAAAAAALRDSWQRGKEREREGGASGWRGGVMRGRSKSARRHALVSNRNHAERRRCRRSCRTAAAKSVERPTQQTNADGAAQQRSRQKRANVKGGSRALARVRPTGRQTPPEASPSVTMEGFPNDEVSLPGCFVVKYLGVQDATGLWGLKHTRRASGKLTSAHMPMVKLEVSEKGVTLIELGAAAAGVPRGSANNNRLKPSPYPTSVGVNGVGGAPVSCVYPIECISYGVQDVSYSKVVAMIVVRESASASLQHLHEHPFRCHAFVCESKAVAKRLTLTLAAAFREFSKMVKSTRTRELYTKKFAIDLRGEEDGECVPEDSEA</sequence>
<keyword evidence="2" id="KW-1185">Reference proteome</keyword>
<gene>
    <name evidence="1" type="ORF">HPB49_010181</name>
</gene>
<reference evidence="1" key="1">
    <citation type="submission" date="2020-05" db="EMBL/GenBank/DDBJ databases">
        <title>Large-scale comparative analyses of tick genomes elucidate their genetic diversity and vector capacities.</title>
        <authorList>
            <person name="Jia N."/>
            <person name="Wang J."/>
            <person name="Shi W."/>
            <person name="Du L."/>
            <person name="Sun Y."/>
            <person name="Zhan W."/>
            <person name="Jiang J."/>
            <person name="Wang Q."/>
            <person name="Zhang B."/>
            <person name="Ji P."/>
            <person name="Sakyi L.B."/>
            <person name="Cui X."/>
            <person name="Yuan T."/>
            <person name="Jiang B."/>
            <person name="Yang W."/>
            <person name="Lam T.T.-Y."/>
            <person name="Chang Q."/>
            <person name="Ding S."/>
            <person name="Wang X."/>
            <person name="Zhu J."/>
            <person name="Ruan X."/>
            <person name="Zhao L."/>
            <person name="Wei J."/>
            <person name="Que T."/>
            <person name="Du C."/>
            <person name="Cheng J."/>
            <person name="Dai P."/>
            <person name="Han X."/>
            <person name="Huang E."/>
            <person name="Gao Y."/>
            <person name="Liu J."/>
            <person name="Shao H."/>
            <person name="Ye R."/>
            <person name="Li L."/>
            <person name="Wei W."/>
            <person name="Wang X."/>
            <person name="Wang C."/>
            <person name="Yang T."/>
            <person name="Huo Q."/>
            <person name="Li W."/>
            <person name="Guo W."/>
            <person name="Chen H."/>
            <person name="Zhou L."/>
            <person name="Ni X."/>
            <person name="Tian J."/>
            <person name="Zhou Y."/>
            <person name="Sheng Y."/>
            <person name="Liu T."/>
            <person name="Pan Y."/>
            <person name="Xia L."/>
            <person name="Li J."/>
            <person name="Zhao F."/>
            <person name="Cao W."/>
        </authorList>
    </citation>
    <scope>NUCLEOTIDE SEQUENCE</scope>
    <source>
        <strain evidence="1">Dsil-2018</strain>
    </source>
</reference>
<accession>A0ACB8CKM0</accession>
<evidence type="ECO:0000313" key="2">
    <source>
        <dbReference type="Proteomes" id="UP000821865"/>
    </source>
</evidence>
<proteinExistence type="predicted"/>
<evidence type="ECO:0000313" key="1">
    <source>
        <dbReference type="EMBL" id="KAH7945375.1"/>
    </source>
</evidence>